<dbReference type="InterPro" id="IPR017853">
    <property type="entry name" value="GH"/>
</dbReference>
<sequence length="374" mass="41071">MARRHTHRAPRTALTVLVCALALAAALPAAAHEAAPGAPGQPAPEPRAPRRTVSAWLPYWNQKAAYEDALAHSRQLRTVSPFWYETRSAGRVVGHTGSGDRGIIDGLHERGVRVVPTVMEQMNPGALGKILTSPAQRSRHIDTLLGVVRSRAYDGLDIDYESIAPTPDSTYRAVRAGYADFVSGLCARLHALDKQCIVTVTPKTRTTGRIWDYRKLGAAADRMRIMGYNLHDAEGAPGPLSSPQWYDDILDTATAQVPRSKLEMGLPGYGWDWAVGHRTRARHVTWHDAEALRRKVKAPYALDTASRTPHFTYQEKKTRRTVWYQDARGVAADLPTLRAHGVTATALWALGFEDPGVWRVLADGPAAAPPAPRR</sequence>
<evidence type="ECO:0000313" key="3">
    <source>
        <dbReference type="EMBL" id="MCX3062778.1"/>
    </source>
</evidence>
<evidence type="ECO:0000256" key="1">
    <source>
        <dbReference type="SAM" id="SignalP"/>
    </source>
</evidence>
<dbReference type="Proteomes" id="UP001163064">
    <property type="component" value="Unassembled WGS sequence"/>
</dbReference>
<keyword evidence="1" id="KW-0732">Signal</keyword>
<feature type="domain" description="GH18" evidence="2">
    <location>
        <begin position="54"/>
        <end position="368"/>
    </location>
</feature>
<dbReference type="InterPro" id="IPR029070">
    <property type="entry name" value="Chitinase_insertion_sf"/>
</dbReference>
<proteinExistence type="predicted"/>
<dbReference type="PANTHER" id="PTHR46066:SF2">
    <property type="entry name" value="CHITINASE DOMAIN-CONTAINING PROTEIN 1"/>
    <property type="match status" value="1"/>
</dbReference>
<gene>
    <name evidence="3" type="ORF">OFY01_24070</name>
</gene>
<feature type="signal peptide" evidence="1">
    <location>
        <begin position="1"/>
        <end position="31"/>
    </location>
</feature>
<evidence type="ECO:0000313" key="4">
    <source>
        <dbReference type="Proteomes" id="UP001163064"/>
    </source>
</evidence>
<keyword evidence="4" id="KW-1185">Reference proteome</keyword>
<dbReference type="Pfam" id="PF00704">
    <property type="entry name" value="Glyco_hydro_18"/>
    <property type="match status" value="1"/>
</dbReference>
<dbReference type="Gene3D" id="3.20.20.80">
    <property type="entry name" value="Glycosidases"/>
    <property type="match status" value="1"/>
</dbReference>
<dbReference type="EMBL" id="JAPHNL010000282">
    <property type="protein sequence ID" value="MCX3062778.1"/>
    <property type="molecule type" value="Genomic_DNA"/>
</dbReference>
<dbReference type="GO" id="GO:0016787">
    <property type="term" value="F:hydrolase activity"/>
    <property type="evidence" value="ECO:0007669"/>
    <property type="project" value="UniProtKB-KW"/>
</dbReference>
<keyword evidence="3" id="KW-0378">Hydrolase</keyword>
<dbReference type="InterPro" id="IPR001223">
    <property type="entry name" value="Glyco_hydro18_cat"/>
</dbReference>
<name>A0ABT3U0E3_9ACTN</name>
<reference evidence="3" key="1">
    <citation type="submission" date="2022-10" db="EMBL/GenBank/DDBJ databases">
        <title>Streptomyces beihaiensis sp. nov., a chitin degrading actinobacterium, isolated from shrimp pond soil.</title>
        <authorList>
            <person name="Xie J."/>
            <person name="Shen N."/>
        </authorList>
    </citation>
    <scope>NUCLEOTIDE SEQUENCE</scope>
    <source>
        <strain evidence="3">GXMU-J5</strain>
    </source>
</reference>
<comment type="caution">
    <text evidence="3">The sequence shown here is derived from an EMBL/GenBank/DDBJ whole genome shotgun (WGS) entry which is preliminary data.</text>
</comment>
<organism evidence="3 4">
    <name type="scientific">Streptomyces beihaiensis</name>
    <dbReference type="NCBI Taxonomy" id="2984495"/>
    <lineage>
        <taxon>Bacteria</taxon>
        <taxon>Bacillati</taxon>
        <taxon>Actinomycetota</taxon>
        <taxon>Actinomycetes</taxon>
        <taxon>Kitasatosporales</taxon>
        <taxon>Streptomycetaceae</taxon>
        <taxon>Streptomyces</taxon>
    </lineage>
</organism>
<dbReference type="PANTHER" id="PTHR46066">
    <property type="entry name" value="CHITINASE DOMAIN-CONTAINING PROTEIN 1 FAMILY MEMBER"/>
    <property type="match status" value="1"/>
</dbReference>
<dbReference type="RefSeq" id="WP_266603216.1">
    <property type="nucleotide sequence ID" value="NZ_JAPHNL010000282.1"/>
</dbReference>
<accession>A0ABT3U0E3</accession>
<dbReference type="SUPFAM" id="SSF51445">
    <property type="entry name" value="(Trans)glycosidases"/>
    <property type="match status" value="1"/>
</dbReference>
<feature type="chain" id="PRO_5047255146" evidence="1">
    <location>
        <begin position="32"/>
        <end position="374"/>
    </location>
</feature>
<dbReference type="Gene3D" id="3.10.50.10">
    <property type="match status" value="1"/>
</dbReference>
<protein>
    <submittedName>
        <fullName evidence="3">Glycosyl hydrolase family 18 protein</fullName>
    </submittedName>
</protein>
<dbReference type="PROSITE" id="PS51910">
    <property type="entry name" value="GH18_2"/>
    <property type="match status" value="1"/>
</dbReference>
<evidence type="ECO:0000259" key="2">
    <source>
        <dbReference type="PROSITE" id="PS51910"/>
    </source>
</evidence>